<dbReference type="Proteomes" id="UP000028582">
    <property type="component" value="Unassembled WGS sequence"/>
</dbReference>
<accession>A0A080ZLW5</accession>
<evidence type="ECO:0000313" key="2">
    <source>
        <dbReference type="Proteomes" id="UP000028582"/>
    </source>
</evidence>
<gene>
    <name evidence="1" type="ORF">F444_15468</name>
</gene>
<dbReference type="EMBL" id="ANJA01002871">
    <property type="protein sequence ID" value="ETO67626.1"/>
    <property type="molecule type" value="Genomic_DNA"/>
</dbReference>
<organism evidence="1 2">
    <name type="scientific">Phytophthora nicotianae P1976</name>
    <dbReference type="NCBI Taxonomy" id="1317066"/>
    <lineage>
        <taxon>Eukaryota</taxon>
        <taxon>Sar</taxon>
        <taxon>Stramenopiles</taxon>
        <taxon>Oomycota</taxon>
        <taxon>Peronosporomycetes</taxon>
        <taxon>Peronosporales</taxon>
        <taxon>Peronosporaceae</taxon>
        <taxon>Phytophthora</taxon>
    </lineage>
</organism>
<reference evidence="1 2" key="1">
    <citation type="submission" date="2013-11" db="EMBL/GenBank/DDBJ databases">
        <title>The Genome Sequence of Phytophthora parasitica P1976.</title>
        <authorList>
            <consortium name="The Broad Institute Genomics Platform"/>
            <person name="Russ C."/>
            <person name="Tyler B."/>
            <person name="Panabieres F."/>
            <person name="Shan W."/>
            <person name="Tripathy S."/>
            <person name="Grunwald N."/>
            <person name="Machado M."/>
            <person name="Johnson C.S."/>
            <person name="Walker B."/>
            <person name="Young S."/>
            <person name="Zeng Q."/>
            <person name="Gargeya S."/>
            <person name="Fitzgerald M."/>
            <person name="Haas B."/>
            <person name="Abouelleil A."/>
            <person name="Allen A.W."/>
            <person name="Alvarado L."/>
            <person name="Arachchi H.M."/>
            <person name="Berlin A.M."/>
            <person name="Chapman S.B."/>
            <person name="Gainer-Dewar J."/>
            <person name="Goldberg J."/>
            <person name="Griggs A."/>
            <person name="Gujja S."/>
            <person name="Hansen M."/>
            <person name="Howarth C."/>
            <person name="Imamovic A."/>
            <person name="Ireland A."/>
            <person name="Larimer J."/>
            <person name="McCowan C."/>
            <person name="Murphy C."/>
            <person name="Pearson M."/>
            <person name="Poon T.W."/>
            <person name="Priest M."/>
            <person name="Roberts A."/>
            <person name="Saif S."/>
            <person name="Shea T."/>
            <person name="Sisk P."/>
            <person name="Sykes S."/>
            <person name="Wortman J."/>
            <person name="Nusbaum C."/>
            <person name="Birren B."/>
        </authorList>
    </citation>
    <scope>NUCLEOTIDE SEQUENCE [LARGE SCALE GENOMIC DNA]</scope>
    <source>
        <strain evidence="1 2">P1976</strain>
    </source>
</reference>
<comment type="caution">
    <text evidence="1">The sequence shown here is derived from an EMBL/GenBank/DDBJ whole genome shotgun (WGS) entry which is preliminary data.</text>
</comment>
<feature type="non-terminal residue" evidence="1">
    <location>
        <position position="190"/>
    </location>
</feature>
<name>A0A080ZLW5_PHYNI</name>
<dbReference type="OrthoDB" id="115485at2759"/>
<protein>
    <submittedName>
        <fullName evidence="1">Uncharacterized protein</fullName>
    </submittedName>
</protein>
<dbReference type="Pfam" id="PF14223">
    <property type="entry name" value="Retrotran_gag_2"/>
    <property type="match status" value="1"/>
</dbReference>
<sequence length="190" mass="21864">MALALKYTNEGVPKNWDGRDWQQYKWAMELVFKRKELADVVYEVTKRDQLTTDEGKTKFDGMQVTIMQLIGMSLPAEKLHQVRHKTTGTEMWRALCEIYECTENKTTIAHRTRYLRNELEAASLAPGGDVNEHLSKMFNLRTELTSLKYTVEDIDMVEMLLDSLPSQHEFESLKAGIRYNTGVGGATPER</sequence>
<proteinExistence type="predicted"/>
<dbReference type="AlphaFoldDB" id="A0A080ZLW5"/>
<evidence type="ECO:0000313" key="1">
    <source>
        <dbReference type="EMBL" id="ETO67626.1"/>
    </source>
</evidence>